<dbReference type="GO" id="GO:0042162">
    <property type="term" value="F:telomeric DNA binding"/>
    <property type="evidence" value="ECO:0007669"/>
    <property type="project" value="TreeGrafter"/>
</dbReference>
<dbReference type="PANTHER" id="PTHR15696:SF25">
    <property type="entry name" value="OS08G0305300 PROTEIN"/>
    <property type="match status" value="1"/>
</dbReference>
<dbReference type="InterPro" id="IPR011990">
    <property type="entry name" value="TPR-like_helical_dom_sf"/>
</dbReference>
<feature type="compositionally biased region" description="Basic and acidic residues" evidence="2">
    <location>
        <begin position="295"/>
        <end position="317"/>
    </location>
</feature>
<accession>A0AAX6GNX7</accession>
<dbReference type="Pfam" id="PF10374">
    <property type="entry name" value="EST1"/>
    <property type="match status" value="1"/>
</dbReference>
<evidence type="ECO:0000256" key="2">
    <source>
        <dbReference type="SAM" id="MobiDB-lite"/>
    </source>
</evidence>
<evidence type="ECO:0000313" key="6">
    <source>
        <dbReference type="Proteomes" id="UP001140949"/>
    </source>
</evidence>
<dbReference type="InterPro" id="IPR045153">
    <property type="entry name" value="Est1/Ebs1-like"/>
</dbReference>
<evidence type="ECO:0000259" key="4">
    <source>
        <dbReference type="Pfam" id="PF10374"/>
    </source>
</evidence>
<feature type="domain" description="Telomerase activating protein Est1-like N-terminal" evidence="4">
    <location>
        <begin position="70"/>
        <end position="193"/>
    </location>
</feature>
<comment type="caution">
    <text evidence="5">The sequence shown here is derived from an EMBL/GenBank/DDBJ whole genome shotgun (WGS) entry which is preliminary data.</text>
</comment>
<feature type="region of interest" description="Disordered" evidence="2">
    <location>
        <begin position="835"/>
        <end position="873"/>
    </location>
</feature>
<protein>
    <submittedName>
        <fullName evidence="5">Protein SMG7-like</fullName>
    </submittedName>
</protein>
<dbReference type="GO" id="GO:0005697">
    <property type="term" value="C:telomerase holoenzyme complex"/>
    <property type="evidence" value="ECO:0007669"/>
    <property type="project" value="TreeGrafter"/>
</dbReference>
<proteinExistence type="predicted"/>
<gene>
    <name evidence="5" type="ORF">M6B38_126210</name>
</gene>
<dbReference type="FunFam" id="1.25.40.10:FF:000225">
    <property type="entry name" value="Protein SMG7"/>
    <property type="match status" value="1"/>
</dbReference>
<evidence type="ECO:0000256" key="1">
    <source>
        <dbReference type="ARBA" id="ARBA00022737"/>
    </source>
</evidence>
<dbReference type="InterPro" id="IPR018834">
    <property type="entry name" value="DNA/RNA-bd_Est1-type"/>
</dbReference>
<dbReference type="SUPFAM" id="SSF48452">
    <property type="entry name" value="TPR-like"/>
    <property type="match status" value="1"/>
</dbReference>
<dbReference type="GO" id="GO:0070034">
    <property type="term" value="F:telomerase RNA binding"/>
    <property type="evidence" value="ECO:0007669"/>
    <property type="project" value="TreeGrafter"/>
</dbReference>
<dbReference type="Gene3D" id="1.25.40.10">
    <property type="entry name" value="Tetratricopeptide repeat domain"/>
    <property type="match status" value="1"/>
</dbReference>
<dbReference type="InterPro" id="IPR019458">
    <property type="entry name" value="Est1-like_N"/>
</dbReference>
<dbReference type="EMBL" id="JANAVB010017999">
    <property type="protein sequence ID" value="KAJ6829978.1"/>
    <property type="molecule type" value="Genomic_DNA"/>
</dbReference>
<keyword evidence="1" id="KW-0677">Repeat</keyword>
<organism evidence="5 6">
    <name type="scientific">Iris pallida</name>
    <name type="common">Sweet iris</name>
    <dbReference type="NCBI Taxonomy" id="29817"/>
    <lineage>
        <taxon>Eukaryota</taxon>
        <taxon>Viridiplantae</taxon>
        <taxon>Streptophyta</taxon>
        <taxon>Embryophyta</taxon>
        <taxon>Tracheophyta</taxon>
        <taxon>Spermatophyta</taxon>
        <taxon>Magnoliopsida</taxon>
        <taxon>Liliopsida</taxon>
        <taxon>Asparagales</taxon>
        <taxon>Iridaceae</taxon>
        <taxon>Iridoideae</taxon>
        <taxon>Irideae</taxon>
        <taxon>Iris</taxon>
    </lineage>
</organism>
<feature type="region of interest" description="Disordered" evidence="2">
    <location>
        <begin position="272"/>
        <end position="317"/>
    </location>
</feature>
<reference evidence="5" key="1">
    <citation type="journal article" date="2023" name="GigaByte">
        <title>Genome assembly of the bearded iris, Iris pallida Lam.</title>
        <authorList>
            <person name="Bruccoleri R.E."/>
            <person name="Oakeley E.J."/>
            <person name="Faust A.M.E."/>
            <person name="Altorfer M."/>
            <person name="Dessus-Babus S."/>
            <person name="Burckhardt D."/>
            <person name="Oertli M."/>
            <person name="Naumann U."/>
            <person name="Petersen F."/>
            <person name="Wong J."/>
        </authorList>
    </citation>
    <scope>NUCLEOTIDE SEQUENCE</scope>
    <source>
        <strain evidence="5">GSM-AAB239-AS_SAM_17_03QT</strain>
    </source>
</reference>
<dbReference type="PANTHER" id="PTHR15696">
    <property type="entry name" value="SMG-7 SUPPRESSOR WITH MORPHOLOGICAL EFFECT ON GENITALIA PROTEIN 7"/>
    <property type="match status" value="1"/>
</dbReference>
<name>A0AAX6GNX7_IRIPA</name>
<evidence type="ECO:0000259" key="3">
    <source>
        <dbReference type="Pfam" id="PF10373"/>
    </source>
</evidence>
<dbReference type="Proteomes" id="UP001140949">
    <property type="component" value="Unassembled WGS sequence"/>
</dbReference>
<evidence type="ECO:0000313" key="5">
    <source>
        <dbReference type="EMBL" id="KAJ6829978.1"/>
    </source>
</evidence>
<sequence>MMTVPMDNSSAPSSWELAERLYKKNLELETGLRKSAQSRVPSDPNTWFQIRENYEAIILEDHDFSQKREVELALWQLHYRKIEEFRAHINAAAKSAGSVASQGVRGPARPDRIKKIRSVFKSFLSESTGFYHDLILKIRAKFGLPLGFFSEGPESQTILTEDEKKSAEMKKGLMSCHRCLIYLGDLARYKASYGEGDTVNRDYGAASSYYIQAASLYPSSGNPHHQLAILASYSGDDLVSIYRYFRSLAADIPFSTARDNLIIAFEKNRQSFSQLPGKPTPAKTPATRHNGRGRGRGDARVLAKETKGEGSPPKEHDHDINDVLKSFSIRFVRLNGILFTRTSLETFGDILSLVINDMLDLLSSGSEEELNFGTGAADNGLMIVRLIAILIFTVHNVNKETEGQSYAEILQRTVLLQNAFTAAFEFAGHIIKRCIQLHNAESSFLLPAILVFIEWLACHPDTAAGSDVEEKQSNARVFFWNECVSLMNKLMLSGLVSVDEDEDETCFFDMSRYDEGETSNRLALWEDFELRGFLPLVPAQLILDFSRKHSFESDGKIKERKSRVQRIFAAGRALTNVVQVDQKAIYFDPRYKKFIIGIKPPVFDDYMHTDLLDEPKSIVKNQVSQVESTVNHGVSKLSIVNHGNEQTKAQLYVDGEDEEEEIVFKPIVGERYPNGNMSFSTTYESVQPAEISRKDDWASYGTAVSGALSSIQMPSVLHATSPLNATMPSISQQPLQPMQLSASNWLMGQEAALAIDLKKFNLNGNGLAVSHGLRNDLSSFQSAGFQTLLSGQSGLDTINTLTGQTRGATPAFPSNLDSIMPLGVTSNGLSMKLSALPSTSKKNPVSRPVRHSGPPPGFSHVPSKQLDNPIMDSAGLNEQNQHIDDYSWLDGYHSSTTKGLCMENPNNHDGHSYAHAGTDNTNVLNGAMNFPFPGKQISTMRTPVANEKWHDFQLFENLKAYKEQQVQQTSFIPPLMPEQHQAQSLWSAR</sequence>
<dbReference type="GO" id="GO:0000184">
    <property type="term" value="P:nuclear-transcribed mRNA catabolic process, nonsense-mediated decay"/>
    <property type="evidence" value="ECO:0007669"/>
    <property type="project" value="TreeGrafter"/>
</dbReference>
<keyword evidence="6" id="KW-1185">Reference proteome</keyword>
<feature type="domain" description="DNA/RNA-binding" evidence="3">
    <location>
        <begin position="206"/>
        <end position="538"/>
    </location>
</feature>
<reference evidence="5" key="2">
    <citation type="submission" date="2023-04" db="EMBL/GenBank/DDBJ databases">
        <authorList>
            <person name="Bruccoleri R.E."/>
            <person name="Oakeley E.J."/>
            <person name="Faust A.-M."/>
            <person name="Dessus-Babus S."/>
            <person name="Altorfer M."/>
            <person name="Burckhardt D."/>
            <person name="Oertli M."/>
            <person name="Naumann U."/>
            <person name="Petersen F."/>
            <person name="Wong J."/>
        </authorList>
    </citation>
    <scope>NUCLEOTIDE SEQUENCE</scope>
    <source>
        <strain evidence="5">GSM-AAB239-AS_SAM_17_03QT</strain>
        <tissue evidence="5">Leaf</tissue>
    </source>
</reference>
<dbReference type="Pfam" id="PF10373">
    <property type="entry name" value="EST1_DNA_bind"/>
    <property type="match status" value="1"/>
</dbReference>
<dbReference type="AlphaFoldDB" id="A0AAX6GNX7"/>